<evidence type="ECO:0000313" key="4">
    <source>
        <dbReference type="Proteomes" id="UP000730618"/>
    </source>
</evidence>
<dbReference type="EC" id="2.5.1.-" evidence="3"/>
<sequence length="300" mass="34143">MYVLRHGWLTFPHILQLFKLSVNVEEREGRDIEGHEKFLSRLTSFEADLTLLLAAVHCRPDGVELLTDELDRLCEFILCKENEERWKQWGSREDIKQCSEKIREISAHSLCLVEKMKALRTYTEQRDANLYFSLLSAAVKEEKEYVCMGPNAKVLFIGAGAFPVSALTMARETSAEVLCTDIDGEAIRHGNKLAQFLGLQDSFHYSDSHLRNPEFLAAATHVFIASLVPQKLEIVEELTAYVSSDCKIVVRYGNGLRSLFNYPLDVGLLSDWEVKSLRRDRCIYDTIILEHQKNVAGSAV</sequence>
<proteinExistence type="predicted"/>
<name>A0ABM8VAA6_9BACL</name>
<gene>
    <name evidence="3" type="primary">cntL</name>
    <name evidence="3" type="ORF">PAECIP111802_00233</name>
</gene>
<dbReference type="PANTHER" id="PTHR32266">
    <property type="entry name" value="NICOTIANAMINE SYNTHASE 3"/>
    <property type="match status" value="1"/>
</dbReference>
<keyword evidence="1 3" id="KW-0808">Transferase</keyword>
<organism evidence="3 4">
    <name type="scientific">Paenibacillus allorhizosphaerae</name>
    <dbReference type="NCBI Taxonomy" id="2849866"/>
    <lineage>
        <taxon>Bacteria</taxon>
        <taxon>Bacillati</taxon>
        <taxon>Bacillota</taxon>
        <taxon>Bacilli</taxon>
        <taxon>Bacillales</taxon>
        <taxon>Paenibacillaceae</taxon>
        <taxon>Paenibacillus</taxon>
    </lineage>
</organism>
<evidence type="ECO:0000313" key="3">
    <source>
        <dbReference type="EMBL" id="CAG7615972.1"/>
    </source>
</evidence>
<evidence type="ECO:0000256" key="2">
    <source>
        <dbReference type="ARBA" id="ARBA00022691"/>
    </source>
</evidence>
<protein>
    <submittedName>
        <fullName evidence="3">L-histidine 2-aminobutanoyltransferase</fullName>
        <ecNumber evidence="3">2.5.1.-</ecNumber>
    </submittedName>
</protein>
<dbReference type="PANTHER" id="PTHR32266:SF12">
    <property type="entry name" value="NICOTIANAMINE SYNTHASE 3"/>
    <property type="match status" value="1"/>
</dbReference>
<keyword evidence="4" id="KW-1185">Reference proteome</keyword>
<dbReference type="EMBL" id="CAJVCE010000001">
    <property type="protein sequence ID" value="CAG7615972.1"/>
    <property type="molecule type" value="Genomic_DNA"/>
</dbReference>
<dbReference type="Pfam" id="PF03059">
    <property type="entry name" value="NAS"/>
    <property type="match status" value="1"/>
</dbReference>
<reference evidence="3 4" key="1">
    <citation type="submission" date="2021-06" db="EMBL/GenBank/DDBJ databases">
        <authorList>
            <person name="Criscuolo A."/>
        </authorList>
    </citation>
    <scope>NUCLEOTIDE SEQUENCE [LARGE SCALE GENOMIC DNA]</scope>
    <source>
        <strain evidence="4">CIP 111802</strain>
    </source>
</reference>
<comment type="caution">
    <text evidence="3">The sequence shown here is derived from an EMBL/GenBank/DDBJ whole genome shotgun (WGS) entry which is preliminary data.</text>
</comment>
<dbReference type="Proteomes" id="UP000730618">
    <property type="component" value="Unassembled WGS sequence"/>
</dbReference>
<dbReference type="GO" id="GO:0016740">
    <property type="term" value="F:transferase activity"/>
    <property type="evidence" value="ECO:0007669"/>
    <property type="project" value="UniProtKB-KW"/>
</dbReference>
<keyword evidence="2" id="KW-0949">S-adenosyl-L-methionine</keyword>
<accession>A0ABM8VAA6</accession>
<evidence type="ECO:0000256" key="1">
    <source>
        <dbReference type="ARBA" id="ARBA00022679"/>
    </source>
</evidence>
<dbReference type="InterPro" id="IPR004298">
    <property type="entry name" value="Nicotian_synth"/>
</dbReference>